<accession>A0ACA9U6A1</accession>
<comment type="caution">
    <text evidence="1">The sequence shown here is derived from an EMBL/GenBank/DDBJ whole genome shotgun (WGS) entry which is preliminary data.</text>
</comment>
<evidence type="ECO:0000313" key="2">
    <source>
        <dbReference type="Proteomes" id="UP000836387"/>
    </source>
</evidence>
<dbReference type="Proteomes" id="UP000836387">
    <property type="component" value="Unassembled WGS sequence"/>
</dbReference>
<gene>
    <name evidence="1" type="ORF">CRV2_00015954</name>
</gene>
<proteinExistence type="predicted"/>
<protein>
    <submittedName>
        <fullName evidence="1">Uncharacterized protein</fullName>
    </submittedName>
</protein>
<reference evidence="1" key="2">
    <citation type="submission" date="2021-10" db="EMBL/GenBank/DDBJ databases">
        <authorList>
            <person name="Piombo E."/>
        </authorList>
    </citation>
    <scope>NUCLEOTIDE SEQUENCE</scope>
</reference>
<organism evidence="1 2">
    <name type="scientific">Clonostachys rosea f. rosea IK726</name>
    <dbReference type="NCBI Taxonomy" id="1349383"/>
    <lineage>
        <taxon>Eukaryota</taxon>
        <taxon>Fungi</taxon>
        <taxon>Dikarya</taxon>
        <taxon>Ascomycota</taxon>
        <taxon>Pezizomycotina</taxon>
        <taxon>Sordariomycetes</taxon>
        <taxon>Hypocreomycetidae</taxon>
        <taxon>Hypocreales</taxon>
        <taxon>Bionectriaceae</taxon>
        <taxon>Clonostachys</taxon>
    </lineage>
</organism>
<name>A0ACA9U6A1_BIOOC</name>
<dbReference type="EMBL" id="CADEHS020000052">
    <property type="protein sequence ID" value="CAG9948855.1"/>
    <property type="molecule type" value="Genomic_DNA"/>
</dbReference>
<reference evidence="1" key="1">
    <citation type="submission" date="2020-04" db="EMBL/GenBank/DDBJ databases">
        <authorList>
            <person name="Broberg M."/>
        </authorList>
    </citation>
    <scope>NUCLEOTIDE SEQUENCE</scope>
</reference>
<evidence type="ECO:0000313" key="1">
    <source>
        <dbReference type="EMBL" id="CAG9948855.1"/>
    </source>
</evidence>
<sequence>MVVAGEDMEALRELERKVMALSASAGTCLPDGARSGAEASSRQIASRDRCWIFDRAACRNARQVLGLQKATNI</sequence>
<keyword evidence="2" id="KW-1185">Reference proteome</keyword>